<sequence>MSSPPVLEPPELPEINSDPQQALLALVQQLKDGQSEQTALIQKLNKTVLTSRTLINELITAQTDMKEELAKLRSSNVSGECQVCNNKRDAAVAMSAVASVGQTTDDLIATLIEGRTRKNQWPVKTNAVTCFTKDADLTKIRLHHSNRYQHIPIRIPKTEKNKDGTKPCKLCSEGKIRRKTTWMCAVCEAPLCTKPLVGEDSSAPTHFALWHSEKDLIPTHKRCFGELKGGRESRKKAKLETEADVSLGMDV</sequence>
<gene>
    <name evidence="1" type="ORF">QTG54_003862</name>
</gene>
<reference evidence="1" key="1">
    <citation type="submission" date="2023-06" db="EMBL/GenBank/DDBJ databases">
        <title>Survivors Of The Sea: Transcriptome response of Skeletonema marinoi to long-term dormancy.</title>
        <authorList>
            <person name="Pinder M.I.M."/>
            <person name="Kourtchenko O."/>
            <person name="Robertson E.K."/>
            <person name="Larsson T."/>
            <person name="Maumus F."/>
            <person name="Osuna-Cruz C.M."/>
            <person name="Vancaester E."/>
            <person name="Stenow R."/>
            <person name="Vandepoele K."/>
            <person name="Ploug H."/>
            <person name="Bruchert V."/>
            <person name="Godhe A."/>
            <person name="Topel M."/>
        </authorList>
    </citation>
    <scope>NUCLEOTIDE SEQUENCE</scope>
    <source>
        <strain evidence="1">R05AC</strain>
    </source>
</reference>
<evidence type="ECO:0000313" key="1">
    <source>
        <dbReference type="EMBL" id="KAK1745938.1"/>
    </source>
</evidence>
<dbReference type="Proteomes" id="UP001224775">
    <property type="component" value="Unassembled WGS sequence"/>
</dbReference>
<protein>
    <recommendedName>
        <fullName evidence="3">PiggyBac transposable element-derived protein 4 C-terminal zinc-ribbon domain-containing protein</fullName>
    </recommendedName>
</protein>
<proteinExistence type="predicted"/>
<accession>A0AAD8YH71</accession>
<dbReference type="EMBL" id="JATAAI010000005">
    <property type="protein sequence ID" value="KAK1745938.1"/>
    <property type="molecule type" value="Genomic_DNA"/>
</dbReference>
<keyword evidence="2" id="KW-1185">Reference proteome</keyword>
<comment type="caution">
    <text evidence="1">The sequence shown here is derived from an EMBL/GenBank/DDBJ whole genome shotgun (WGS) entry which is preliminary data.</text>
</comment>
<organism evidence="1 2">
    <name type="scientific">Skeletonema marinoi</name>
    <dbReference type="NCBI Taxonomy" id="267567"/>
    <lineage>
        <taxon>Eukaryota</taxon>
        <taxon>Sar</taxon>
        <taxon>Stramenopiles</taxon>
        <taxon>Ochrophyta</taxon>
        <taxon>Bacillariophyta</taxon>
        <taxon>Coscinodiscophyceae</taxon>
        <taxon>Thalassiosirophycidae</taxon>
        <taxon>Thalassiosirales</taxon>
        <taxon>Skeletonemataceae</taxon>
        <taxon>Skeletonema</taxon>
        <taxon>Skeletonema marinoi-dohrnii complex</taxon>
    </lineage>
</organism>
<evidence type="ECO:0008006" key="3">
    <source>
        <dbReference type="Google" id="ProtNLM"/>
    </source>
</evidence>
<evidence type="ECO:0000313" key="2">
    <source>
        <dbReference type="Proteomes" id="UP001224775"/>
    </source>
</evidence>
<dbReference type="AlphaFoldDB" id="A0AAD8YH71"/>
<name>A0AAD8YH71_9STRA</name>